<accession>A0A347U7M5</accession>
<dbReference type="KEGG" id="aell:AELL_1184"/>
<feature type="transmembrane region" description="Helical" evidence="1">
    <location>
        <begin position="32"/>
        <end position="50"/>
    </location>
</feature>
<dbReference type="Proteomes" id="UP000262582">
    <property type="component" value="Chromosome"/>
</dbReference>
<gene>
    <name evidence="2" type="ORF">AELL_1184</name>
    <name evidence="3" type="ORF">CP962_07210</name>
</gene>
<dbReference type="EMBL" id="NXIG01000006">
    <property type="protein sequence ID" value="RXI30549.1"/>
    <property type="molecule type" value="Genomic_DNA"/>
</dbReference>
<evidence type="ECO:0000256" key="1">
    <source>
        <dbReference type="SAM" id="Phobius"/>
    </source>
</evidence>
<evidence type="ECO:0000313" key="3">
    <source>
        <dbReference type="EMBL" id="RXI30549.1"/>
    </source>
</evidence>
<dbReference type="AlphaFoldDB" id="A0A347U7M5"/>
<dbReference type="RefSeq" id="WP_118917060.1">
    <property type="nucleotide sequence ID" value="NZ_CP032097.1"/>
</dbReference>
<name>A0A347U7M5_9BACT</name>
<dbReference type="Proteomes" id="UP000290588">
    <property type="component" value="Unassembled WGS sequence"/>
</dbReference>
<sequence>MKNRFNYTEADYEFMNSLNSAILEKSPKKLKIILWVWIITVFLFIVWAYFSEVDEIVRGEGKVISFDENKKL</sequence>
<dbReference type="EMBL" id="CP032097">
    <property type="protein sequence ID" value="AXX94853.1"/>
    <property type="molecule type" value="Genomic_DNA"/>
</dbReference>
<evidence type="ECO:0000313" key="5">
    <source>
        <dbReference type="Proteomes" id="UP000290588"/>
    </source>
</evidence>
<keyword evidence="1" id="KW-0472">Membrane</keyword>
<keyword evidence="4" id="KW-1185">Reference proteome</keyword>
<evidence type="ECO:0000313" key="4">
    <source>
        <dbReference type="Proteomes" id="UP000262582"/>
    </source>
</evidence>
<reference evidence="2 4" key="2">
    <citation type="submission" date="2018-08" db="EMBL/GenBank/DDBJ databases">
        <title>Complete genome of the Arcobacter ellisii type strain LMG 26155.</title>
        <authorList>
            <person name="Miller W.G."/>
            <person name="Yee E."/>
            <person name="Bono J.L."/>
        </authorList>
    </citation>
    <scope>NUCLEOTIDE SEQUENCE [LARGE SCALE GENOMIC DNA]</scope>
    <source>
        <strain evidence="2 4">LMG 26155</strain>
    </source>
</reference>
<proteinExistence type="predicted"/>
<reference evidence="3 5" key="1">
    <citation type="submission" date="2017-09" db="EMBL/GenBank/DDBJ databases">
        <title>Genomics of the genus Arcobacter.</title>
        <authorList>
            <person name="Perez-Cataluna A."/>
            <person name="Figueras M.J."/>
            <person name="Salas-Masso N."/>
        </authorList>
    </citation>
    <scope>NUCLEOTIDE SEQUENCE [LARGE SCALE GENOMIC DNA]</scope>
    <source>
        <strain evidence="3 5">CECT 7837</strain>
    </source>
</reference>
<protein>
    <submittedName>
        <fullName evidence="3">Uncharacterized protein</fullName>
    </submittedName>
</protein>
<organism evidence="3 5">
    <name type="scientific">Arcobacter ellisii</name>
    <dbReference type="NCBI Taxonomy" id="913109"/>
    <lineage>
        <taxon>Bacteria</taxon>
        <taxon>Pseudomonadati</taxon>
        <taxon>Campylobacterota</taxon>
        <taxon>Epsilonproteobacteria</taxon>
        <taxon>Campylobacterales</taxon>
        <taxon>Arcobacteraceae</taxon>
        <taxon>Arcobacter</taxon>
    </lineage>
</organism>
<keyword evidence="1" id="KW-1133">Transmembrane helix</keyword>
<keyword evidence="1" id="KW-0812">Transmembrane</keyword>
<evidence type="ECO:0000313" key="2">
    <source>
        <dbReference type="EMBL" id="AXX94853.1"/>
    </source>
</evidence>